<evidence type="ECO:0000256" key="1">
    <source>
        <dbReference type="SAM" id="MobiDB-lite"/>
    </source>
</evidence>
<proteinExistence type="predicted"/>
<gene>
    <name evidence="4" type="ORF">TL10_04890</name>
</gene>
<keyword evidence="2" id="KW-0732">Signal</keyword>
<protein>
    <submittedName>
        <fullName evidence="4">Fasciclin</fullName>
    </submittedName>
</protein>
<sequence>MKTRTSRFLGVTAAVAALTASLPLAVSAYADPPPLPPPTNKTPDPKGPGCDQVKVGMPDLSTLTNKPVSAALASIPSISTFNSAISGGLNPDVNITSVLDNGPYVVFAPTNAAFEALDPAKLAALKADPAALTSLDYYHVFLGVLGNDTVKGQRPTQQGTQIKVTGDGGDIKVNDTAKLVCGAIEASNARIYVIDTVLDLADAPTPVTAAGSGTSTSATTTTSTSAAPSTTESAPASTSSSAPATTTSAAR</sequence>
<dbReference type="PROSITE" id="PS50213">
    <property type="entry name" value="FAS1"/>
    <property type="match status" value="1"/>
</dbReference>
<feature type="region of interest" description="Disordered" evidence="1">
    <location>
        <begin position="207"/>
        <end position="251"/>
    </location>
</feature>
<feature type="compositionally biased region" description="Low complexity" evidence="1">
    <location>
        <begin position="208"/>
        <end position="251"/>
    </location>
</feature>
<dbReference type="RefSeq" id="WP_043984741.1">
    <property type="nucleotide sequence ID" value="NZ_JXST01000005.1"/>
</dbReference>
<dbReference type="SMART" id="SM00554">
    <property type="entry name" value="FAS1"/>
    <property type="match status" value="1"/>
</dbReference>
<dbReference type="EMBL" id="JXST01000005">
    <property type="protein sequence ID" value="KIU18000.1"/>
    <property type="molecule type" value="Genomic_DNA"/>
</dbReference>
<dbReference type="GO" id="GO:0050839">
    <property type="term" value="F:cell adhesion molecule binding"/>
    <property type="evidence" value="ECO:0007669"/>
    <property type="project" value="TreeGrafter"/>
</dbReference>
<dbReference type="OrthoDB" id="9800666at2"/>
<evidence type="ECO:0000313" key="4">
    <source>
        <dbReference type="EMBL" id="KIU18000.1"/>
    </source>
</evidence>
<dbReference type="Proteomes" id="UP000032221">
    <property type="component" value="Unassembled WGS sequence"/>
</dbReference>
<dbReference type="AlphaFoldDB" id="A0A0D1LB20"/>
<dbReference type="PANTHER" id="PTHR10900:SF77">
    <property type="entry name" value="FI19380P1"/>
    <property type="match status" value="1"/>
</dbReference>
<feature type="signal peptide" evidence="2">
    <location>
        <begin position="1"/>
        <end position="30"/>
    </location>
</feature>
<dbReference type="Pfam" id="PF02469">
    <property type="entry name" value="Fasciclin"/>
    <property type="match status" value="1"/>
</dbReference>
<keyword evidence="5" id="KW-1185">Reference proteome</keyword>
<evidence type="ECO:0000259" key="3">
    <source>
        <dbReference type="PROSITE" id="PS50213"/>
    </source>
</evidence>
<dbReference type="GO" id="GO:0005615">
    <property type="term" value="C:extracellular space"/>
    <property type="evidence" value="ECO:0007669"/>
    <property type="project" value="TreeGrafter"/>
</dbReference>
<name>A0A0D1LB20_9MYCO</name>
<dbReference type="PATRIC" id="fig|280871.6.peg.999"/>
<evidence type="ECO:0000313" key="5">
    <source>
        <dbReference type="Proteomes" id="UP000032221"/>
    </source>
</evidence>
<dbReference type="Gene3D" id="2.30.180.10">
    <property type="entry name" value="FAS1 domain"/>
    <property type="match status" value="1"/>
</dbReference>
<dbReference type="STRING" id="280871.TL10_04890"/>
<dbReference type="InterPro" id="IPR050904">
    <property type="entry name" value="Adhesion/Biosynth-related"/>
</dbReference>
<evidence type="ECO:0000256" key="2">
    <source>
        <dbReference type="SAM" id="SignalP"/>
    </source>
</evidence>
<feature type="domain" description="FAS1" evidence="3">
    <location>
        <begin position="65"/>
        <end position="198"/>
    </location>
</feature>
<reference evidence="4 5" key="1">
    <citation type="submission" date="2015-01" db="EMBL/GenBank/DDBJ databases">
        <title>Genome sequence of Mycobacterium llatzerense and Mycobacterium immunogenum recovered from brain abscess.</title>
        <authorList>
            <person name="Greninger A.L."/>
            <person name="Langelier C."/>
            <person name="Cunningham G."/>
            <person name="Chiu C.Y."/>
            <person name="Miller S."/>
        </authorList>
    </citation>
    <scope>NUCLEOTIDE SEQUENCE [LARGE SCALE GENOMIC DNA]</scope>
    <source>
        <strain evidence="4 5">CLUC14</strain>
    </source>
</reference>
<dbReference type="GO" id="GO:0030198">
    <property type="term" value="P:extracellular matrix organization"/>
    <property type="evidence" value="ECO:0007669"/>
    <property type="project" value="TreeGrafter"/>
</dbReference>
<comment type="caution">
    <text evidence="4">The sequence shown here is derived from an EMBL/GenBank/DDBJ whole genome shotgun (WGS) entry which is preliminary data.</text>
</comment>
<organism evidence="4 5">
    <name type="scientific">Mycolicibacterium llatzerense</name>
    <dbReference type="NCBI Taxonomy" id="280871"/>
    <lineage>
        <taxon>Bacteria</taxon>
        <taxon>Bacillati</taxon>
        <taxon>Actinomycetota</taxon>
        <taxon>Actinomycetes</taxon>
        <taxon>Mycobacteriales</taxon>
        <taxon>Mycobacteriaceae</taxon>
        <taxon>Mycolicibacterium</taxon>
    </lineage>
</organism>
<dbReference type="PANTHER" id="PTHR10900">
    <property type="entry name" value="PERIOSTIN-RELATED"/>
    <property type="match status" value="1"/>
</dbReference>
<dbReference type="SUPFAM" id="SSF82153">
    <property type="entry name" value="FAS1 domain"/>
    <property type="match status" value="1"/>
</dbReference>
<accession>A0A0D1LB20</accession>
<dbReference type="InterPro" id="IPR000782">
    <property type="entry name" value="FAS1_domain"/>
</dbReference>
<dbReference type="InterPro" id="IPR036378">
    <property type="entry name" value="FAS1_dom_sf"/>
</dbReference>
<feature type="chain" id="PRO_5002242910" evidence="2">
    <location>
        <begin position="31"/>
        <end position="251"/>
    </location>
</feature>
<dbReference type="GO" id="GO:0007155">
    <property type="term" value="P:cell adhesion"/>
    <property type="evidence" value="ECO:0007669"/>
    <property type="project" value="TreeGrafter"/>
</dbReference>
<dbReference type="GO" id="GO:0031012">
    <property type="term" value="C:extracellular matrix"/>
    <property type="evidence" value="ECO:0007669"/>
    <property type="project" value="TreeGrafter"/>
</dbReference>